<keyword evidence="4 10" id="KW-1133">Transmembrane helix</keyword>
<dbReference type="SUPFAM" id="SSF81321">
    <property type="entry name" value="Family A G protein-coupled receptor-like"/>
    <property type="match status" value="1"/>
</dbReference>
<feature type="transmembrane region" description="Helical" evidence="10">
    <location>
        <begin position="313"/>
        <end position="339"/>
    </location>
</feature>
<feature type="transmembrane region" description="Helical" evidence="10">
    <location>
        <begin position="173"/>
        <end position="191"/>
    </location>
</feature>
<feature type="domain" description="G-protein coupled receptors family 1 profile" evidence="11">
    <location>
        <begin position="75"/>
        <end position="336"/>
    </location>
</feature>
<evidence type="ECO:0000259" key="11">
    <source>
        <dbReference type="PROSITE" id="PS50262"/>
    </source>
</evidence>
<accession>A0AAV6UQS0</accession>
<dbReference type="Pfam" id="PF00001">
    <property type="entry name" value="7tm_1"/>
    <property type="match status" value="1"/>
</dbReference>
<organism evidence="12 13">
    <name type="scientific">Oedothorax gibbosus</name>
    <dbReference type="NCBI Taxonomy" id="931172"/>
    <lineage>
        <taxon>Eukaryota</taxon>
        <taxon>Metazoa</taxon>
        <taxon>Ecdysozoa</taxon>
        <taxon>Arthropoda</taxon>
        <taxon>Chelicerata</taxon>
        <taxon>Arachnida</taxon>
        <taxon>Araneae</taxon>
        <taxon>Araneomorphae</taxon>
        <taxon>Entelegynae</taxon>
        <taxon>Araneoidea</taxon>
        <taxon>Linyphiidae</taxon>
        <taxon>Erigoninae</taxon>
        <taxon>Oedothorax</taxon>
    </lineage>
</organism>
<evidence type="ECO:0000256" key="8">
    <source>
        <dbReference type="ARBA" id="ARBA00023224"/>
    </source>
</evidence>
<evidence type="ECO:0000256" key="10">
    <source>
        <dbReference type="SAM" id="Phobius"/>
    </source>
</evidence>
<dbReference type="PROSITE" id="PS50262">
    <property type="entry name" value="G_PROTEIN_RECEP_F1_2"/>
    <property type="match status" value="1"/>
</dbReference>
<protein>
    <recommendedName>
        <fullName evidence="11">G-protein coupled receptors family 1 profile domain-containing protein</fullName>
    </recommendedName>
</protein>
<dbReference type="PRINTS" id="PR00237">
    <property type="entry name" value="GPCRRHODOPSN"/>
</dbReference>
<keyword evidence="7 9" id="KW-0675">Receptor</keyword>
<dbReference type="PANTHER" id="PTHR45695:SF9">
    <property type="entry name" value="LEUCOKININ RECEPTOR"/>
    <property type="match status" value="1"/>
</dbReference>
<feature type="transmembrane region" description="Helical" evidence="10">
    <location>
        <begin position="219"/>
        <end position="241"/>
    </location>
</feature>
<feature type="transmembrane region" description="Helical" evidence="10">
    <location>
        <begin position="93"/>
        <end position="114"/>
    </location>
</feature>
<dbReference type="InterPro" id="IPR000276">
    <property type="entry name" value="GPCR_Rhodpsn"/>
</dbReference>
<evidence type="ECO:0000313" key="12">
    <source>
        <dbReference type="EMBL" id="KAG8186651.1"/>
    </source>
</evidence>
<dbReference type="PRINTS" id="PR01012">
    <property type="entry name" value="NRPEPTIDEYR"/>
</dbReference>
<keyword evidence="5 9" id="KW-0297">G-protein coupled receptor</keyword>
<dbReference type="PROSITE" id="PS00237">
    <property type="entry name" value="G_PROTEIN_RECEP_F1_1"/>
    <property type="match status" value="1"/>
</dbReference>
<keyword evidence="13" id="KW-1185">Reference proteome</keyword>
<sequence>MEVESSFSEDIPPFIGNITPLLENISPFLDNITNSTKSDSMDRDELYTSLEAMGPGLQSFLIALYSCTALAALGGNGAAIAVLLLGKRRSLRLFLVNLALSDVTMALFSIPFTYTDFVLGRWIFLPEFCPVVQFVQHASVSVSVYTLTVVGLDRYYAIIYPLSGRWTKTRGRFVVLLIWFFSIGLSSFQLVHGKAEKFLVGGQEVYDCNEIWGELEGKVYTSVVFSVTFLIPMIILTYTYGSIGCKMWNHRTPGNADPTRDRQQLASKLKVVKMMAIVVALFALCWLPIQIFGMLIYFNPDSVLPQRDEDFPGFAAAFLCCHWLSMANSFVNPLVYCFMSDNFRTDLRQLLWCDKAMGRNRMDPSTLMTGSSLLRGCHMPLRPLKPSEEKVVKKSFKEGTWAADDHQQDKEATNLI</sequence>
<dbReference type="GO" id="GO:0004983">
    <property type="term" value="F:neuropeptide Y receptor activity"/>
    <property type="evidence" value="ECO:0007669"/>
    <property type="project" value="InterPro"/>
</dbReference>
<reference evidence="12 13" key="1">
    <citation type="journal article" date="2022" name="Nat. Ecol. Evol.">
        <title>A masculinizing supergene underlies an exaggerated male reproductive morph in a spider.</title>
        <authorList>
            <person name="Hendrickx F."/>
            <person name="De Corte Z."/>
            <person name="Sonet G."/>
            <person name="Van Belleghem S.M."/>
            <person name="Kostlbacher S."/>
            <person name="Vangestel C."/>
        </authorList>
    </citation>
    <scope>NUCLEOTIDE SEQUENCE [LARGE SCALE GENOMIC DNA]</scope>
    <source>
        <strain evidence="12">W744_W776</strain>
    </source>
</reference>
<keyword evidence="6 10" id="KW-0472">Membrane</keyword>
<dbReference type="PANTHER" id="PTHR45695">
    <property type="entry name" value="LEUCOKININ RECEPTOR-RELATED"/>
    <property type="match status" value="1"/>
</dbReference>
<evidence type="ECO:0000256" key="7">
    <source>
        <dbReference type="ARBA" id="ARBA00023170"/>
    </source>
</evidence>
<evidence type="ECO:0000313" key="13">
    <source>
        <dbReference type="Proteomes" id="UP000827092"/>
    </source>
</evidence>
<feature type="transmembrane region" description="Helical" evidence="10">
    <location>
        <begin position="60"/>
        <end position="86"/>
    </location>
</feature>
<proteinExistence type="inferred from homology"/>
<name>A0AAV6UQS0_9ARAC</name>
<feature type="transmembrane region" description="Helical" evidence="10">
    <location>
        <begin position="134"/>
        <end position="152"/>
    </location>
</feature>
<dbReference type="EMBL" id="JAFNEN010000294">
    <property type="protein sequence ID" value="KAG8186651.1"/>
    <property type="molecule type" value="Genomic_DNA"/>
</dbReference>
<evidence type="ECO:0000256" key="4">
    <source>
        <dbReference type="ARBA" id="ARBA00022989"/>
    </source>
</evidence>
<keyword evidence="8 9" id="KW-0807">Transducer</keyword>
<comment type="subcellular location">
    <subcellularLocation>
        <location evidence="1">Membrane</location>
        <topology evidence="1">Multi-pass membrane protein</topology>
    </subcellularLocation>
</comment>
<dbReference type="Gene3D" id="1.20.1070.10">
    <property type="entry name" value="Rhodopsin 7-helix transmembrane proteins"/>
    <property type="match status" value="1"/>
</dbReference>
<dbReference type="InterPro" id="IPR000611">
    <property type="entry name" value="NPY_rcpt"/>
</dbReference>
<gene>
    <name evidence="12" type="ORF">JTE90_014727</name>
</gene>
<evidence type="ECO:0000256" key="3">
    <source>
        <dbReference type="ARBA" id="ARBA00022692"/>
    </source>
</evidence>
<comment type="similarity">
    <text evidence="2 9">Belongs to the G-protein coupled receptor 1 family.</text>
</comment>
<dbReference type="InterPro" id="IPR017452">
    <property type="entry name" value="GPCR_Rhodpsn_7TM"/>
</dbReference>
<comment type="caution">
    <text evidence="12">The sequence shown here is derived from an EMBL/GenBank/DDBJ whole genome shotgun (WGS) entry which is preliminary data.</text>
</comment>
<evidence type="ECO:0000256" key="2">
    <source>
        <dbReference type="ARBA" id="ARBA00010663"/>
    </source>
</evidence>
<keyword evidence="3 9" id="KW-0812">Transmembrane</keyword>
<dbReference type="Proteomes" id="UP000827092">
    <property type="component" value="Unassembled WGS sequence"/>
</dbReference>
<feature type="transmembrane region" description="Helical" evidence="10">
    <location>
        <begin position="274"/>
        <end position="298"/>
    </location>
</feature>
<evidence type="ECO:0000256" key="9">
    <source>
        <dbReference type="RuleBase" id="RU000688"/>
    </source>
</evidence>
<dbReference type="AlphaFoldDB" id="A0AAV6UQS0"/>
<evidence type="ECO:0000256" key="5">
    <source>
        <dbReference type="ARBA" id="ARBA00023040"/>
    </source>
</evidence>
<dbReference type="GO" id="GO:0005886">
    <property type="term" value="C:plasma membrane"/>
    <property type="evidence" value="ECO:0007669"/>
    <property type="project" value="TreeGrafter"/>
</dbReference>
<evidence type="ECO:0000256" key="6">
    <source>
        <dbReference type="ARBA" id="ARBA00023136"/>
    </source>
</evidence>
<evidence type="ECO:0000256" key="1">
    <source>
        <dbReference type="ARBA" id="ARBA00004141"/>
    </source>
</evidence>